<dbReference type="EMBL" id="BGPR01141101">
    <property type="protein sequence ID" value="GBN67873.1"/>
    <property type="molecule type" value="Genomic_DNA"/>
</dbReference>
<organism evidence="2 3">
    <name type="scientific">Araneus ventricosus</name>
    <name type="common">Orbweaver spider</name>
    <name type="synonym">Epeira ventricosa</name>
    <dbReference type="NCBI Taxonomy" id="182803"/>
    <lineage>
        <taxon>Eukaryota</taxon>
        <taxon>Metazoa</taxon>
        <taxon>Ecdysozoa</taxon>
        <taxon>Arthropoda</taxon>
        <taxon>Chelicerata</taxon>
        <taxon>Arachnida</taxon>
        <taxon>Araneae</taxon>
        <taxon>Araneomorphae</taxon>
        <taxon>Entelegynae</taxon>
        <taxon>Araneoidea</taxon>
        <taxon>Araneidae</taxon>
        <taxon>Araneus</taxon>
    </lineage>
</organism>
<comment type="caution">
    <text evidence="2">The sequence shown here is derived from an EMBL/GenBank/DDBJ whole genome shotgun (WGS) entry which is preliminary data.</text>
</comment>
<sequence>MRALRLLIKLAPGPELKLHNIPYRDWHPNFNSQPQRPTVLDPKEEAYYKHH</sequence>
<protein>
    <submittedName>
        <fullName evidence="2">Uncharacterized protein</fullName>
    </submittedName>
</protein>
<evidence type="ECO:0000313" key="2">
    <source>
        <dbReference type="EMBL" id="GBN67873.1"/>
    </source>
</evidence>
<feature type="region of interest" description="Disordered" evidence="1">
    <location>
        <begin position="26"/>
        <end position="51"/>
    </location>
</feature>
<evidence type="ECO:0000256" key="1">
    <source>
        <dbReference type="SAM" id="MobiDB-lite"/>
    </source>
</evidence>
<name>A0A4Y2QWW3_ARAVE</name>
<feature type="compositionally biased region" description="Basic and acidic residues" evidence="1">
    <location>
        <begin position="41"/>
        <end position="51"/>
    </location>
</feature>
<reference evidence="2 3" key="1">
    <citation type="journal article" date="2019" name="Sci. Rep.">
        <title>Orb-weaving spider Araneus ventricosus genome elucidates the spidroin gene catalogue.</title>
        <authorList>
            <person name="Kono N."/>
            <person name="Nakamura H."/>
            <person name="Ohtoshi R."/>
            <person name="Moran D.A.P."/>
            <person name="Shinohara A."/>
            <person name="Yoshida Y."/>
            <person name="Fujiwara M."/>
            <person name="Mori M."/>
            <person name="Tomita M."/>
            <person name="Arakawa K."/>
        </authorList>
    </citation>
    <scope>NUCLEOTIDE SEQUENCE [LARGE SCALE GENOMIC DNA]</scope>
</reference>
<feature type="non-terminal residue" evidence="2">
    <location>
        <position position="51"/>
    </location>
</feature>
<dbReference type="AlphaFoldDB" id="A0A4Y2QWW3"/>
<gene>
    <name evidence="2" type="ORF">AVEN_172608_1</name>
</gene>
<dbReference type="Proteomes" id="UP000499080">
    <property type="component" value="Unassembled WGS sequence"/>
</dbReference>
<keyword evidence="3" id="KW-1185">Reference proteome</keyword>
<accession>A0A4Y2QWW3</accession>
<evidence type="ECO:0000313" key="3">
    <source>
        <dbReference type="Proteomes" id="UP000499080"/>
    </source>
</evidence>
<proteinExistence type="predicted"/>